<keyword evidence="7" id="KW-0456">Lyase</keyword>
<dbReference type="eggNOG" id="COG2135">
    <property type="taxonomic scope" value="Bacteria"/>
</dbReference>
<gene>
    <name evidence="9" type="ORF">ADIWIN_0684</name>
</gene>
<dbReference type="AlphaFoldDB" id="S7VY35"/>
<dbReference type="PANTHER" id="PTHR13604:SF0">
    <property type="entry name" value="ABASIC SITE PROCESSING PROTEIN HMCES"/>
    <property type="match status" value="1"/>
</dbReference>
<dbReference type="Gene3D" id="3.90.1680.10">
    <property type="entry name" value="SOS response associated peptidase-like"/>
    <property type="match status" value="1"/>
</dbReference>
<evidence type="ECO:0000256" key="1">
    <source>
        <dbReference type="ARBA" id="ARBA00008136"/>
    </source>
</evidence>
<evidence type="ECO:0000256" key="8">
    <source>
        <dbReference type="RuleBase" id="RU364100"/>
    </source>
</evidence>
<keyword evidence="10" id="KW-1185">Reference proteome</keyword>
<protein>
    <recommendedName>
        <fullName evidence="8">Abasic site processing protein</fullName>
        <ecNumber evidence="8">3.4.-.-</ecNumber>
    </recommendedName>
</protein>
<organism evidence="9 10">
    <name type="scientific">Winogradskyella psychrotolerans RS-3</name>
    <dbReference type="NCBI Taxonomy" id="641526"/>
    <lineage>
        <taxon>Bacteria</taxon>
        <taxon>Pseudomonadati</taxon>
        <taxon>Bacteroidota</taxon>
        <taxon>Flavobacteriia</taxon>
        <taxon>Flavobacteriales</taxon>
        <taxon>Flavobacteriaceae</taxon>
        <taxon>Winogradskyella</taxon>
    </lineage>
</organism>
<evidence type="ECO:0000313" key="9">
    <source>
        <dbReference type="EMBL" id="EPR74342.1"/>
    </source>
</evidence>
<evidence type="ECO:0000256" key="5">
    <source>
        <dbReference type="ARBA" id="ARBA00023124"/>
    </source>
</evidence>
<comment type="similarity">
    <text evidence="1 8">Belongs to the SOS response-associated peptidase family.</text>
</comment>
<keyword evidence="4 8" id="KW-0378">Hydrolase</keyword>
<reference evidence="9 10" key="1">
    <citation type="journal article" date="2013" name="Genome Announc.">
        <title>Draft Genome Sequence of Winogradskyella psychrotolerans RS-3T, Isolated from the Marine Transect of Kongsfjorden, Ny-Alesund, Svalbard, Arctic Ocean.</title>
        <authorList>
            <person name="Kumar Pinnaka A."/>
            <person name="Ara S."/>
            <person name="Singh A."/>
            <person name="Shivaji S."/>
        </authorList>
    </citation>
    <scope>NUCLEOTIDE SEQUENCE [LARGE SCALE GENOMIC DNA]</scope>
    <source>
        <strain evidence="9 10">RS-3</strain>
    </source>
</reference>
<proteinExistence type="inferred from homology"/>
<evidence type="ECO:0000256" key="4">
    <source>
        <dbReference type="ARBA" id="ARBA00022801"/>
    </source>
</evidence>
<dbReference type="GO" id="GO:0006508">
    <property type="term" value="P:proteolysis"/>
    <property type="evidence" value="ECO:0007669"/>
    <property type="project" value="UniProtKB-KW"/>
</dbReference>
<dbReference type="GO" id="GO:0016829">
    <property type="term" value="F:lyase activity"/>
    <property type="evidence" value="ECO:0007669"/>
    <property type="project" value="UniProtKB-KW"/>
</dbReference>
<keyword evidence="6" id="KW-0238">DNA-binding</keyword>
<evidence type="ECO:0000256" key="7">
    <source>
        <dbReference type="ARBA" id="ARBA00023239"/>
    </source>
</evidence>
<evidence type="ECO:0000313" key="10">
    <source>
        <dbReference type="Proteomes" id="UP000014962"/>
    </source>
</evidence>
<keyword evidence="5" id="KW-0190">Covalent protein-DNA linkage</keyword>
<comment type="caution">
    <text evidence="9">The sequence shown here is derived from an EMBL/GenBank/DDBJ whole genome shotgun (WGS) entry which is preliminary data.</text>
</comment>
<dbReference type="EMBL" id="ATMR01000037">
    <property type="protein sequence ID" value="EPR74342.1"/>
    <property type="molecule type" value="Genomic_DNA"/>
</dbReference>
<dbReference type="InterPro" id="IPR003738">
    <property type="entry name" value="SRAP"/>
</dbReference>
<sequence>MFYKLSNTADLLDIESVFDAKFKYPLLYNSEPIINGLSEQSLPIIRMNNPHVIEYAIWGMLPQNYSDGWDSFQNLTNTLNISIDKIHELEWMKNSLVNQRCVVIVSGFFTSFLYNGEVYPFYVYSKNRQPFALAGVYSRLGDGFMTVSLITTTIDNELKHVHNLGQDFPICMNAHDYEDWLSSDLNLTTDGIEKLKNQN</sequence>
<evidence type="ECO:0000256" key="3">
    <source>
        <dbReference type="ARBA" id="ARBA00022763"/>
    </source>
</evidence>
<evidence type="ECO:0000256" key="6">
    <source>
        <dbReference type="ARBA" id="ARBA00023125"/>
    </source>
</evidence>
<dbReference type="GO" id="GO:0106300">
    <property type="term" value="P:protein-DNA covalent cross-linking repair"/>
    <property type="evidence" value="ECO:0007669"/>
    <property type="project" value="InterPro"/>
</dbReference>
<dbReference type="STRING" id="641526.ADIWIN_0684"/>
<dbReference type="Proteomes" id="UP000014962">
    <property type="component" value="Unassembled WGS sequence"/>
</dbReference>
<dbReference type="OrthoDB" id="9782620at2"/>
<keyword evidence="2 8" id="KW-0645">Protease</keyword>
<dbReference type="GO" id="GO:0003697">
    <property type="term" value="F:single-stranded DNA binding"/>
    <property type="evidence" value="ECO:0007669"/>
    <property type="project" value="InterPro"/>
</dbReference>
<dbReference type="GO" id="GO:0008233">
    <property type="term" value="F:peptidase activity"/>
    <property type="evidence" value="ECO:0007669"/>
    <property type="project" value="UniProtKB-KW"/>
</dbReference>
<evidence type="ECO:0000256" key="2">
    <source>
        <dbReference type="ARBA" id="ARBA00022670"/>
    </source>
</evidence>
<accession>S7VY35</accession>
<dbReference type="SUPFAM" id="SSF143081">
    <property type="entry name" value="BB1717-like"/>
    <property type="match status" value="1"/>
</dbReference>
<dbReference type="InterPro" id="IPR036590">
    <property type="entry name" value="SRAP-like"/>
</dbReference>
<name>S7VY35_9FLAO</name>
<dbReference type="RefSeq" id="WP_020896121.1">
    <property type="nucleotide sequence ID" value="NZ_ATMR01000037.1"/>
</dbReference>
<dbReference type="EC" id="3.4.-.-" evidence="8"/>
<keyword evidence="3" id="KW-0227">DNA damage</keyword>
<dbReference type="PANTHER" id="PTHR13604">
    <property type="entry name" value="DC12-RELATED"/>
    <property type="match status" value="1"/>
</dbReference>
<dbReference type="Pfam" id="PF02586">
    <property type="entry name" value="SRAP"/>
    <property type="match status" value="1"/>
</dbReference>